<gene>
    <name evidence="1" type="ORF">SAMN02910315_00917</name>
</gene>
<proteinExistence type="predicted"/>
<dbReference type="RefSeq" id="WP_149731492.1">
    <property type="nucleotide sequence ID" value="NZ_FMXB01000005.1"/>
</dbReference>
<organism evidence="1 2">
    <name type="scientific">Methanobrevibacter millerae</name>
    <dbReference type="NCBI Taxonomy" id="230361"/>
    <lineage>
        <taxon>Archaea</taxon>
        <taxon>Methanobacteriati</taxon>
        <taxon>Methanobacteriota</taxon>
        <taxon>Methanomada group</taxon>
        <taxon>Methanobacteria</taxon>
        <taxon>Methanobacteriales</taxon>
        <taxon>Methanobacteriaceae</taxon>
        <taxon>Methanobrevibacter</taxon>
    </lineage>
</organism>
<reference evidence="1 2" key="1">
    <citation type="submission" date="2016-10" db="EMBL/GenBank/DDBJ databases">
        <authorList>
            <person name="Varghese N."/>
            <person name="Submissions S."/>
        </authorList>
    </citation>
    <scope>NUCLEOTIDE SEQUENCE [LARGE SCALE GENOMIC DNA]</scope>
    <source>
        <strain evidence="1 2">DSM 16643</strain>
    </source>
</reference>
<dbReference type="AlphaFoldDB" id="A0A1G5VUL2"/>
<dbReference type="EMBL" id="FMXB01000005">
    <property type="protein sequence ID" value="SDA49448.1"/>
    <property type="molecule type" value="Genomic_DNA"/>
</dbReference>
<evidence type="ECO:0000313" key="1">
    <source>
        <dbReference type="EMBL" id="SDA49448.1"/>
    </source>
</evidence>
<dbReference type="Proteomes" id="UP000323439">
    <property type="component" value="Unassembled WGS sequence"/>
</dbReference>
<dbReference type="STRING" id="230361.sm9_0683"/>
<accession>A0A1G5VUL2</accession>
<name>A0A1G5VUL2_9EURY</name>
<evidence type="ECO:0000313" key="2">
    <source>
        <dbReference type="Proteomes" id="UP000323439"/>
    </source>
</evidence>
<protein>
    <submittedName>
        <fullName evidence="1">Uncharacterized protein</fullName>
    </submittedName>
</protein>
<keyword evidence="2" id="KW-1185">Reference proteome</keyword>
<sequence length="86" mass="9862">MIDNVEALKEKAMENKDGLKKQYVNIQVGDEEYGFRISGIGAKSVKLEKFIKYDEIFEAIEAGNDNGLEAIIKQIIEDYEEEDEEE</sequence>
<dbReference type="OrthoDB" id="76400at2157"/>